<dbReference type="EMBL" id="LNCD01000099">
    <property type="protein sequence ID" value="KWV48071.1"/>
    <property type="molecule type" value="Genomic_DNA"/>
</dbReference>
<evidence type="ECO:0000313" key="2">
    <source>
        <dbReference type="EMBL" id="KWV43310.1"/>
    </source>
</evidence>
<evidence type="ECO:0000313" key="5">
    <source>
        <dbReference type="Proteomes" id="UP000068164"/>
    </source>
</evidence>
<protein>
    <submittedName>
        <fullName evidence="4">Uncharacterized protein</fullName>
    </submittedName>
</protein>
<evidence type="ECO:0000313" key="4">
    <source>
        <dbReference type="EMBL" id="KWV48071.1"/>
    </source>
</evidence>
<organism evidence="4 5">
    <name type="scientific">Rhizobium altiplani</name>
    <dbReference type="NCBI Taxonomy" id="1864509"/>
    <lineage>
        <taxon>Bacteria</taxon>
        <taxon>Pseudomonadati</taxon>
        <taxon>Pseudomonadota</taxon>
        <taxon>Alphaproteobacteria</taxon>
        <taxon>Hyphomicrobiales</taxon>
        <taxon>Rhizobiaceae</taxon>
        <taxon>Rhizobium/Agrobacterium group</taxon>
        <taxon>Rhizobium</taxon>
    </lineage>
</organism>
<dbReference type="Proteomes" id="UP000068164">
    <property type="component" value="Unassembled WGS sequence"/>
</dbReference>
<gene>
    <name evidence="4" type="ORF">AS026_12220</name>
    <name evidence="3" type="ORF">AS026_19680</name>
    <name evidence="2" type="ORF">AS026_20030</name>
    <name evidence="1" type="ORF">AS026_20180</name>
</gene>
<dbReference type="EMBL" id="LNCD01000128">
    <property type="protein sequence ID" value="KWV43426.1"/>
    <property type="molecule type" value="Genomic_DNA"/>
</dbReference>
<sequence length="60" mass="6722">MIYSFDCGLLWLLRCEAEIVAVAAGKAIIVVSQLQNDALLIVERQDDIPRKHWNTVLAPT</sequence>
<dbReference type="AlphaFoldDB" id="A0A109JFN2"/>
<dbReference type="EMBL" id="LNCD01000129">
    <property type="protein sequence ID" value="KWV43310.1"/>
    <property type="molecule type" value="Genomic_DNA"/>
</dbReference>
<accession>A0A109JFN2</accession>
<evidence type="ECO:0000313" key="3">
    <source>
        <dbReference type="EMBL" id="KWV43426.1"/>
    </source>
</evidence>
<reference evidence="4 5" key="1">
    <citation type="submission" date="2015-11" db="EMBL/GenBank/DDBJ databases">
        <title>Draft Genome Sequence of the Strain BR 10423 (Rhizobium sp.) isolated from nodules of Mimosa pudica.</title>
        <authorList>
            <person name="Barauna A.C."/>
            <person name="Zilli J.E."/>
            <person name="Simoes-Araujo J.L."/>
            <person name="Reis V.M."/>
            <person name="James E.K."/>
            <person name="Reis F.B.Jr."/>
            <person name="Rouws L.F."/>
            <person name="Passos S.R."/>
            <person name="Gois S.R."/>
        </authorList>
    </citation>
    <scope>NUCLEOTIDE SEQUENCE [LARGE SCALE GENOMIC DNA]</scope>
    <source>
        <strain evidence="4 5">BR10423</strain>
    </source>
</reference>
<proteinExistence type="predicted"/>
<dbReference type="EMBL" id="LNCD01000130">
    <property type="protein sequence ID" value="KWV43249.1"/>
    <property type="molecule type" value="Genomic_DNA"/>
</dbReference>
<name>A0A109JFN2_9HYPH</name>
<keyword evidence="5" id="KW-1185">Reference proteome</keyword>
<comment type="caution">
    <text evidence="4">The sequence shown here is derived from an EMBL/GenBank/DDBJ whole genome shotgun (WGS) entry which is preliminary data.</text>
</comment>
<evidence type="ECO:0000313" key="1">
    <source>
        <dbReference type="EMBL" id="KWV43249.1"/>
    </source>
</evidence>